<dbReference type="EMBL" id="JACGWJ010000004">
    <property type="protein sequence ID" value="KAL0423853.1"/>
    <property type="molecule type" value="Genomic_DNA"/>
</dbReference>
<sequence length="146" mass="17181">MISQDEEIRKLQDIEHVKETVEDLTTQQEQSIIPRRSGRQITRPTWMNDFICNKATDTHILIDISLTHMHSCFVEGLYVLQEPKDFCEAQEKQEWREAMQQEIDALERNKTWEISDLPQGKNVIGCRWIYKIKLRPDGKLKGVKLG</sequence>
<name>A0AAW2V481_SESRA</name>
<reference evidence="1" key="1">
    <citation type="submission" date="2020-06" db="EMBL/GenBank/DDBJ databases">
        <authorList>
            <person name="Li T."/>
            <person name="Hu X."/>
            <person name="Zhang T."/>
            <person name="Song X."/>
            <person name="Zhang H."/>
            <person name="Dai N."/>
            <person name="Sheng W."/>
            <person name="Hou X."/>
            <person name="Wei L."/>
        </authorList>
    </citation>
    <scope>NUCLEOTIDE SEQUENCE</scope>
    <source>
        <strain evidence="1">G02</strain>
        <tissue evidence="1">Leaf</tissue>
    </source>
</reference>
<protein>
    <submittedName>
        <fullName evidence="1">Mitochondrial protein</fullName>
    </submittedName>
</protein>
<accession>A0AAW2V481</accession>
<dbReference type="AlphaFoldDB" id="A0AAW2V481"/>
<organism evidence="1">
    <name type="scientific">Sesamum radiatum</name>
    <name type="common">Black benniseed</name>
    <dbReference type="NCBI Taxonomy" id="300843"/>
    <lineage>
        <taxon>Eukaryota</taxon>
        <taxon>Viridiplantae</taxon>
        <taxon>Streptophyta</taxon>
        <taxon>Embryophyta</taxon>
        <taxon>Tracheophyta</taxon>
        <taxon>Spermatophyta</taxon>
        <taxon>Magnoliopsida</taxon>
        <taxon>eudicotyledons</taxon>
        <taxon>Gunneridae</taxon>
        <taxon>Pentapetalae</taxon>
        <taxon>asterids</taxon>
        <taxon>lamiids</taxon>
        <taxon>Lamiales</taxon>
        <taxon>Pedaliaceae</taxon>
        <taxon>Sesamum</taxon>
    </lineage>
</organism>
<reference evidence="1" key="2">
    <citation type="journal article" date="2024" name="Plant">
        <title>Genomic evolution and insights into agronomic trait innovations of Sesamum species.</title>
        <authorList>
            <person name="Miao H."/>
            <person name="Wang L."/>
            <person name="Qu L."/>
            <person name="Liu H."/>
            <person name="Sun Y."/>
            <person name="Le M."/>
            <person name="Wang Q."/>
            <person name="Wei S."/>
            <person name="Zheng Y."/>
            <person name="Lin W."/>
            <person name="Duan Y."/>
            <person name="Cao H."/>
            <person name="Xiong S."/>
            <person name="Wang X."/>
            <person name="Wei L."/>
            <person name="Li C."/>
            <person name="Ma Q."/>
            <person name="Ju M."/>
            <person name="Zhao R."/>
            <person name="Li G."/>
            <person name="Mu C."/>
            <person name="Tian Q."/>
            <person name="Mei H."/>
            <person name="Zhang T."/>
            <person name="Gao T."/>
            <person name="Zhang H."/>
        </authorList>
    </citation>
    <scope>NUCLEOTIDE SEQUENCE</scope>
    <source>
        <strain evidence="1">G02</strain>
    </source>
</reference>
<gene>
    <name evidence="1" type="ORF">Sradi_0920100</name>
</gene>
<proteinExistence type="predicted"/>
<comment type="caution">
    <text evidence="1">The sequence shown here is derived from an EMBL/GenBank/DDBJ whole genome shotgun (WGS) entry which is preliminary data.</text>
</comment>
<evidence type="ECO:0000313" key="1">
    <source>
        <dbReference type="EMBL" id="KAL0423853.1"/>
    </source>
</evidence>